<dbReference type="KEGG" id="smaz:LH19_15040"/>
<evidence type="ECO:0000259" key="19">
    <source>
        <dbReference type="PROSITE" id="PS50857"/>
    </source>
</evidence>
<evidence type="ECO:0000256" key="14">
    <source>
        <dbReference type="RuleBase" id="RU000456"/>
    </source>
</evidence>
<dbReference type="Pfam" id="PF02790">
    <property type="entry name" value="COX2_TM"/>
    <property type="match status" value="1"/>
</dbReference>
<feature type="domain" description="Cytochrome oxidase subunit II copper A binding" evidence="19">
    <location>
        <begin position="179"/>
        <end position="313"/>
    </location>
</feature>
<dbReference type="Gene3D" id="1.10.287.90">
    <property type="match status" value="1"/>
</dbReference>
<evidence type="ECO:0000256" key="18">
    <source>
        <dbReference type="SAM" id="SignalP"/>
    </source>
</evidence>
<comment type="subcellular location">
    <subcellularLocation>
        <location evidence="14">Cell membrane</location>
        <topology evidence="14">Multi-pass membrane protein</topology>
    </subcellularLocation>
    <subcellularLocation>
        <location evidence="1">Membrane</location>
        <topology evidence="1">Multi-pass membrane protein</topology>
    </subcellularLocation>
</comment>
<evidence type="ECO:0000313" key="22">
    <source>
        <dbReference type="Proteomes" id="UP000076088"/>
    </source>
</evidence>
<reference evidence="22" key="1">
    <citation type="submission" date="2015-11" db="EMBL/GenBank/DDBJ databases">
        <title>Complete genome sequence of a polyethylene-glycol degrader Sphingopyxis macrogoltabida 203N (NBRC 111659).</title>
        <authorList>
            <person name="Yoshiyuki O."/>
            <person name="Shouta N."/>
            <person name="Nagata Y."/>
            <person name="Numata M."/>
            <person name="Tsuchikane K."/>
            <person name="Hosoyama A."/>
            <person name="Yamazoe A."/>
            <person name="Tsuda M."/>
            <person name="Fujita N."/>
            <person name="Kawai F."/>
        </authorList>
    </citation>
    <scope>NUCLEOTIDE SEQUENCE [LARGE SCALE GENOMIC DNA]</scope>
    <source>
        <strain evidence="22">203N</strain>
    </source>
</reference>
<name>A0AAC8Z1X0_SPHMC</name>
<evidence type="ECO:0000256" key="5">
    <source>
        <dbReference type="ARBA" id="ARBA00022692"/>
    </source>
</evidence>
<keyword evidence="11 17" id="KW-0472">Membrane</keyword>
<dbReference type="InterPro" id="IPR011759">
    <property type="entry name" value="Cyt_c_oxidase_su2_TM_dom"/>
</dbReference>
<evidence type="ECO:0000256" key="9">
    <source>
        <dbReference type="ARBA" id="ARBA00022989"/>
    </source>
</evidence>
<dbReference type="InterPro" id="IPR008972">
    <property type="entry name" value="Cupredoxin"/>
</dbReference>
<dbReference type="InterPro" id="IPR014222">
    <property type="entry name" value="Cyt_c_oxidase_su2"/>
</dbReference>
<dbReference type="AlphaFoldDB" id="A0AAC8Z1X0"/>
<keyword evidence="4 14" id="KW-0679">Respiratory chain</keyword>
<dbReference type="Gene3D" id="2.60.40.420">
    <property type="entry name" value="Cupredoxins - blue copper proteins"/>
    <property type="match status" value="1"/>
</dbReference>
<dbReference type="GO" id="GO:0016491">
    <property type="term" value="F:oxidoreductase activity"/>
    <property type="evidence" value="ECO:0007669"/>
    <property type="project" value="InterPro"/>
</dbReference>
<evidence type="ECO:0000256" key="11">
    <source>
        <dbReference type="ARBA" id="ARBA00023136"/>
    </source>
</evidence>
<feature type="transmembrane region" description="Helical" evidence="17">
    <location>
        <begin position="149"/>
        <end position="171"/>
    </location>
</feature>
<accession>A0AAC8Z1X0</accession>
<dbReference type="EC" id="7.1.1.9" evidence="15"/>
<comment type="catalytic activity">
    <reaction evidence="13 15">
        <text>4 Fe(II)-[cytochrome c] + O2 + 8 H(+)(in) = 4 Fe(III)-[cytochrome c] + 2 H2O + 4 H(+)(out)</text>
        <dbReference type="Rhea" id="RHEA:11436"/>
        <dbReference type="Rhea" id="RHEA-COMP:10350"/>
        <dbReference type="Rhea" id="RHEA-COMP:14399"/>
        <dbReference type="ChEBI" id="CHEBI:15377"/>
        <dbReference type="ChEBI" id="CHEBI:15378"/>
        <dbReference type="ChEBI" id="CHEBI:15379"/>
        <dbReference type="ChEBI" id="CHEBI:29033"/>
        <dbReference type="ChEBI" id="CHEBI:29034"/>
        <dbReference type="EC" id="7.1.1.9"/>
    </reaction>
</comment>
<evidence type="ECO:0000256" key="12">
    <source>
        <dbReference type="ARBA" id="ARBA00024688"/>
    </source>
</evidence>
<dbReference type="InterPro" id="IPR002429">
    <property type="entry name" value="CcO_II-like_C"/>
</dbReference>
<dbReference type="PANTHER" id="PTHR22888">
    <property type="entry name" value="CYTOCHROME C OXIDASE, SUBUNIT II"/>
    <property type="match status" value="1"/>
</dbReference>
<dbReference type="PROSITE" id="PS00078">
    <property type="entry name" value="COX2"/>
    <property type="match status" value="1"/>
</dbReference>
<keyword evidence="3 14" id="KW-0813">Transport</keyword>
<dbReference type="InterPro" id="IPR001505">
    <property type="entry name" value="Copper_CuA"/>
</dbReference>
<proteinExistence type="inferred from homology"/>
<feature type="compositionally biased region" description="Low complexity" evidence="16">
    <location>
        <begin position="319"/>
        <end position="339"/>
    </location>
</feature>
<keyword evidence="22" id="KW-1185">Reference proteome</keyword>
<evidence type="ECO:0000256" key="10">
    <source>
        <dbReference type="ARBA" id="ARBA00023008"/>
    </source>
</evidence>
<evidence type="ECO:0000256" key="1">
    <source>
        <dbReference type="ARBA" id="ARBA00004141"/>
    </source>
</evidence>
<comment type="similarity">
    <text evidence="2 14">Belongs to the cytochrome c oxidase subunit 2 family.</text>
</comment>
<feature type="region of interest" description="Disordered" evidence="16">
    <location>
        <begin position="313"/>
        <end position="369"/>
    </location>
</feature>
<dbReference type="CDD" id="cd13912">
    <property type="entry name" value="CcO_II_C"/>
    <property type="match status" value="1"/>
</dbReference>
<keyword evidence="9 17" id="KW-1133">Transmembrane helix</keyword>
<feature type="transmembrane region" description="Helical" evidence="17">
    <location>
        <begin position="107"/>
        <end position="128"/>
    </location>
</feature>
<evidence type="ECO:0000256" key="16">
    <source>
        <dbReference type="SAM" id="MobiDB-lite"/>
    </source>
</evidence>
<dbReference type="RefSeq" id="WP_054729340.1">
    <property type="nucleotide sequence ID" value="NZ_CP009429.1"/>
</dbReference>
<dbReference type="GO" id="GO:0042773">
    <property type="term" value="P:ATP synthesis coupled electron transport"/>
    <property type="evidence" value="ECO:0007669"/>
    <property type="project" value="TreeGrafter"/>
</dbReference>
<dbReference type="SUPFAM" id="SSF81464">
    <property type="entry name" value="Cytochrome c oxidase subunit II-like, transmembrane region"/>
    <property type="match status" value="1"/>
</dbReference>
<evidence type="ECO:0000256" key="8">
    <source>
        <dbReference type="ARBA" id="ARBA00022982"/>
    </source>
</evidence>
<comment type="function">
    <text evidence="12 15">Subunits I and II form the functional core of the enzyme complex. Electrons originating in cytochrome c are transferred via heme a and Cu(A) to the binuclear center formed by heme a3 and Cu(B).</text>
</comment>
<organism evidence="21 22">
    <name type="scientific">Sphingopyxis macrogoltabida</name>
    <name type="common">Sphingomonas macrogoltabidus</name>
    <dbReference type="NCBI Taxonomy" id="33050"/>
    <lineage>
        <taxon>Bacteria</taxon>
        <taxon>Pseudomonadati</taxon>
        <taxon>Pseudomonadota</taxon>
        <taxon>Alphaproteobacteria</taxon>
        <taxon>Sphingomonadales</taxon>
        <taxon>Sphingomonadaceae</taxon>
        <taxon>Sphingopyxis</taxon>
    </lineage>
</organism>
<dbReference type="Proteomes" id="UP000076088">
    <property type="component" value="Chromosome"/>
</dbReference>
<keyword evidence="7" id="KW-1278">Translocase</keyword>
<evidence type="ECO:0000256" key="2">
    <source>
        <dbReference type="ARBA" id="ARBA00007866"/>
    </source>
</evidence>
<dbReference type="GO" id="GO:0004129">
    <property type="term" value="F:cytochrome-c oxidase activity"/>
    <property type="evidence" value="ECO:0007669"/>
    <property type="project" value="UniProtKB-EC"/>
</dbReference>
<protein>
    <recommendedName>
        <fullName evidence="15">Cytochrome c oxidase subunit 2</fullName>
        <ecNumber evidence="15">7.1.1.9</ecNumber>
    </recommendedName>
</protein>
<dbReference type="PROSITE" id="PS50999">
    <property type="entry name" value="COX2_TM"/>
    <property type="match status" value="1"/>
</dbReference>
<evidence type="ECO:0000256" key="3">
    <source>
        <dbReference type="ARBA" id="ARBA00022448"/>
    </source>
</evidence>
<evidence type="ECO:0000256" key="7">
    <source>
        <dbReference type="ARBA" id="ARBA00022967"/>
    </source>
</evidence>
<keyword evidence="6 15" id="KW-0479">Metal-binding</keyword>
<dbReference type="SUPFAM" id="SSF49503">
    <property type="entry name" value="Cupredoxins"/>
    <property type="match status" value="1"/>
</dbReference>
<evidence type="ECO:0000313" key="21">
    <source>
        <dbReference type="EMBL" id="AMU90450.1"/>
    </source>
</evidence>
<feature type="signal peptide" evidence="18">
    <location>
        <begin position="1"/>
        <end position="23"/>
    </location>
</feature>
<feature type="domain" description="Cytochrome oxidase subunit II transmembrane region profile" evidence="20">
    <location>
        <begin position="81"/>
        <end position="177"/>
    </location>
</feature>
<dbReference type="NCBIfam" id="TIGR02866">
    <property type="entry name" value="CoxB"/>
    <property type="match status" value="1"/>
</dbReference>
<keyword evidence="8 14" id="KW-0249">Electron transport</keyword>
<keyword evidence="5 14" id="KW-0812">Transmembrane</keyword>
<keyword evidence="10 15" id="KW-0186">Copper</keyword>
<dbReference type="EMBL" id="CP013344">
    <property type="protein sequence ID" value="AMU90450.1"/>
    <property type="molecule type" value="Genomic_DNA"/>
</dbReference>
<gene>
    <name evidence="21" type="ORF">ATM17_15615</name>
</gene>
<dbReference type="InterPro" id="IPR034210">
    <property type="entry name" value="CcO_II_C"/>
</dbReference>
<sequence>MKSLKTLVIAAALSLGAVGAGHAQAPAAAPAEAPAATTAATPAPAAPDSAAPVAAPAAKDAAVPAGDATYVPMKPTPGVGQPVDAGINFQPQVTPIGEQAYWFNHYILLPVITVITLLVLGLLLWVIARYRAKANPVPSKTTHNTFIEIIWTAIPVLILAVIAVPSIRLLAAQYEPPKKDALTIKVTGYQWYWGYAYPDQGIGEYVSKILTEDQAKAAGEPYHLAVDNRMVVPVGRQVKLIITGADVIHSFAVPAFWTKMDAVPGRANETTFTPTKVGVYYGQCSELCGVDHGYMPIAVEVLPVDKWEAWVRSKGGNPAGPEAAAPAAAAPAPAATPAAAPAPAPATPAATTTEAAPAAAPAAVPAAKK</sequence>
<dbReference type="PRINTS" id="PR01166">
    <property type="entry name" value="CYCOXIDASEII"/>
</dbReference>
<dbReference type="GO" id="GO:0005507">
    <property type="term" value="F:copper ion binding"/>
    <property type="evidence" value="ECO:0007669"/>
    <property type="project" value="InterPro"/>
</dbReference>
<evidence type="ECO:0000256" key="15">
    <source>
        <dbReference type="RuleBase" id="RU004024"/>
    </source>
</evidence>
<dbReference type="InterPro" id="IPR036257">
    <property type="entry name" value="Cyt_c_oxidase_su2_TM_sf"/>
</dbReference>
<evidence type="ECO:0000256" key="13">
    <source>
        <dbReference type="ARBA" id="ARBA00047816"/>
    </source>
</evidence>
<feature type="chain" id="PRO_5042131796" description="Cytochrome c oxidase subunit 2" evidence="18">
    <location>
        <begin position="24"/>
        <end position="369"/>
    </location>
</feature>
<evidence type="ECO:0000259" key="20">
    <source>
        <dbReference type="PROSITE" id="PS50999"/>
    </source>
</evidence>
<reference evidence="21 22" key="2">
    <citation type="journal article" date="2016" name="Genome Announc.">
        <title>Complete Genome Sequence of Sphingopyxis macrogoltabida Strain 203N (NBRC 111659), a Polyethylene Glycol Degrader.</title>
        <authorList>
            <person name="Ohtsubo Y."/>
            <person name="Nonoyama S."/>
            <person name="Nagata Y."/>
            <person name="Numata M."/>
            <person name="Tsuchikane K."/>
            <person name="Hosoyama A."/>
            <person name="Yamazoe A."/>
            <person name="Tsuda M."/>
            <person name="Fujita N."/>
            <person name="Kawai F."/>
        </authorList>
    </citation>
    <scope>NUCLEOTIDE SEQUENCE [LARGE SCALE GENOMIC DNA]</scope>
    <source>
        <strain evidence="21 22">203N</strain>
    </source>
</reference>
<keyword evidence="18" id="KW-0732">Signal</keyword>
<dbReference type="InterPro" id="IPR045187">
    <property type="entry name" value="CcO_II"/>
</dbReference>
<dbReference type="Pfam" id="PF00116">
    <property type="entry name" value="COX2"/>
    <property type="match status" value="1"/>
</dbReference>
<feature type="compositionally biased region" description="Low complexity" evidence="16">
    <location>
        <begin position="347"/>
        <end position="369"/>
    </location>
</feature>
<dbReference type="GO" id="GO:0005886">
    <property type="term" value="C:plasma membrane"/>
    <property type="evidence" value="ECO:0007669"/>
    <property type="project" value="UniProtKB-SubCell"/>
</dbReference>
<dbReference type="PROSITE" id="PS50857">
    <property type="entry name" value="COX2_CUA"/>
    <property type="match status" value="1"/>
</dbReference>
<comment type="cofactor">
    <cofactor evidence="15">
        <name>Cu cation</name>
        <dbReference type="ChEBI" id="CHEBI:23378"/>
    </cofactor>
    <text evidence="15">Binds a copper A center.</text>
</comment>
<evidence type="ECO:0000256" key="17">
    <source>
        <dbReference type="SAM" id="Phobius"/>
    </source>
</evidence>
<dbReference type="PANTHER" id="PTHR22888:SF9">
    <property type="entry name" value="CYTOCHROME C OXIDASE SUBUNIT 2"/>
    <property type="match status" value="1"/>
</dbReference>
<evidence type="ECO:0000256" key="6">
    <source>
        <dbReference type="ARBA" id="ARBA00022723"/>
    </source>
</evidence>
<evidence type="ECO:0000256" key="4">
    <source>
        <dbReference type="ARBA" id="ARBA00022660"/>
    </source>
</evidence>